<reference evidence="3 4" key="1">
    <citation type="submission" date="2016-10" db="EMBL/GenBank/DDBJ databases">
        <authorList>
            <person name="de Groot N.N."/>
        </authorList>
    </citation>
    <scope>NUCLEOTIDE SEQUENCE [LARGE SCALE GENOMIC DNA]</scope>
    <source>
        <strain evidence="3 4">DSM 13305</strain>
    </source>
</reference>
<accession>A0A1H8X070</accession>
<evidence type="ECO:0000313" key="3">
    <source>
        <dbReference type="EMBL" id="SEP33294.1"/>
    </source>
</evidence>
<feature type="compositionally biased region" description="Polar residues" evidence="1">
    <location>
        <begin position="33"/>
        <end position="54"/>
    </location>
</feature>
<keyword evidence="2" id="KW-0732">Signal</keyword>
<gene>
    <name evidence="3" type="ORF">SAMN04490178_11936</name>
</gene>
<keyword evidence="4" id="KW-1185">Reference proteome</keyword>
<evidence type="ECO:0000256" key="1">
    <source>
        <dbReference type="SAM" id="MobiDB-lite"/>
    </source>
</evidence>
<dbReference type="RefSeq" id="WP_091748948.1">
    <property type="nucleotide sequence ID" value="NZ_FODY01000019.1"/>
</dbReference>
<sequence length="63" mass="6667">MNKRLPRIFLSGILAAFIIGTAINPAATPVFATEQTSGQDQQNSPVDAPQSEQNIHAGHHATS</sequence>
<feature type="signal peptide" evidence="2">
    <location>
        <begin position="1"/>
        <end position="32"/>
    </location>
</feature>
<feature type="region of interest" description="Disordered" evidence="1">
    <location>
        <begin position="31"/>
        <end position="63"/>
    </location>
</feature>
<protein>
    <submittedName>
        <fullName evidence="3">Uncharacterized protein</fullName>
    </submittedName>
</protein>
<name>A0A1H8X070_9FIRM</name>
<dbReference type="AlphaFoldDB" id="A0A1H8X070"/>
<organism evidence="3 4">
    <name type="scientific">Propionispora vibrioides</name>
    <dbReference type="NCBI Taxonomy" id="112903"/>
    <lineage>
        <taxon>Bacteria</taxon>
        <taxon>Bacillati</taxon>
        <taxon>Bacillota</taxon>
        <taxon>Negativicutes</taxon>
        <taxon>Selenomonadales</taxon>
        <taxon>Sporomusaceae</taxon>
        <taxon>Propionispora</taxon>
    </lineage>
</organism>
<feature type="chain" id="PRO_5011486154" evidence="2">
    <location>
        <begin position="33"/>
        <end position="63"/>
    </location>
</feature>
<evidence type="ECO:0000313" key="4">
    <source>
        <dbReference type="Proteomes" id="UP000198847"/>
    </source>
</evidence>
<dbReference type="Proteomes" id="UP000198847">
    <property type="component" value="Unassembled WGS sequence"/>
</dbReference>
<dbReference type="STRING" id="112903.SAMN04490178_11936"/>
<proteinExistence type="predicted"/>
<evidence type="ECO:0000256" key="2">
    <source>
        <dbReference type="SAM" id="SignalP"/>
    </source>
</evidence>
<dbReference type="EMBL" id="FODY01000019">
    <property type="protein sequence ID" value="SEP33294.1"/>
    <property type="molecule type" value="Genomic_DNA"/>
</dbReference>